<feature type="compositionally biased region" description="Basic and acidic residues" evidence="1">
    <location>
        <begin position="23"/>
        <end position="47"/>
    </location>
</feature>
<sequence>MAEKRTADGLTVEDMFQKFFITPDEKSDDKKQMETQEQADEKKDETV</sequence>
<dbReference type="RefSeq" id="WP_177165688.1">
    <property type="nucleotide sequence ID" value="NZ_FOHA01000005.1"/>
</dbReference>
<keyword evidence="3" id="KW-1185">Reference proteome</keyword>
<evidence type="ECO:0000313" key="2">
    <source>
        <dbReference type="EMBL" id="SER76801.1"/>
    </source>
</evidence>
<reference evidence="2 3" key="1">
    <citation type="submission" date="2016-10" db="EMBL/GenBank/DDBJ databases">
        <authorList>
            <person name="de Groot N.N."/>
        </authorList>
    </citation>
    <scope>NUCLEOTIDE SEQUENCE [LARGE SCALE GENOMIC DNA]</scope>
    <source>
        <strain evidence="2 3">DSM 13760</strain>
    </source>
</reference>
<accession>A0A1H9RV83</accession>
<evidence type="ECO:0000313" key="3">
    <source>
        <dbReference type="Proteomes" id="UP000198948"/>
    </source>
</evidence>
<dbReference type="Proteomes" id="UP000198948">
    <property type="component" value="Unassembled WGS sequence"/>
</dbReference>
<organism evidence="2 3">
    <name type="scientific">Isobaculum melis</name>
    <dbReference type="NCBI Taxonomy" id="142588"/>
    <lineage>
        <taxon>Bacteria</taxon>
        <taxon>Bacillati</taxon>
        <taxon>Bacillota</taxon>
        <taxon>Bacilli</taxon>
        <taxon>Lactobacillales</taxon>
        <taxon>Carnobacteriaceae</taxon>
        <taxon>Isobaculum</taxon>
    </lineage>
</organism>
<dbReference type="AlphaFoldDB" id="A0A1H9RV83"/>
<name>A0A1H9RV83_9LACT</name>
<proteinExistence type="predicted"/>
<gene>
    <name evidence="2" type="ORF">SAMN04488559_105119</name>
</gene>
<evidence type="ECO:0000256" key="1">
    <source>
        <dbReference type="SAM" id="MobiDB-lite"/>
    </source>
</evidence>
<dbReference type="EMBL" id="FOHA01000005">
    <property type="protein sequence ID" value="SER76801.1"/>
    <property type="molecule type" value="Genomic_DNA"/>
</dbReference>
<feature type="region of interest" description="Disordered" evidence="1">
    <location>
        <begin position="20"/>
        <end position="47"/>
    </location>
</feature>
<protein>
    <submittedName>
        <fullName evidence="2">Uncharacterized protein</fullName>
    </submittedName>
</protein>